<dbReference type="VEuPathDB" id="MicrosporidiaDB:EDEG_04216"/>
<sequence length="118" mass="13815">MHLGSISKPNLNIFSPDFPTSSDWLLPDSAQKLFILPPYFWAGQSLCCNASFYIPVFLSLLDLAPDFLPVTSFTLTFFNHFLWYIVPFCKNSKNFLFFYARIDWLFLIVFDHYLLLVI</sequence>
<protein>
    <submittedName>
        <fullName evidence="2">Uncharacterized protein</fullName>
    </submittedName>
</protein>
<dbReference type="Proteomes" id="UP000003163">
    <property type="component" value="Unassembled WGS sequence"/>
</dbReference>
<keyword evidence="1" id="KW-1133">Transmembrane helix</keyword>
<keyword evidence="1" id="KW-0472">Membrane</keyword>
<proteinExistence type="predicted"/>
<organism evidence="2 3">
    <name type="scientific">Edhazardia aedis (strain USNM 41457)</name>
    <name type="common">Microsporidian parasite</name>
    <dbReference type="NCBI Taxonomy" id="1003232"/>
    <lineage>
        <taxon>Eukaryota</taxon>
        <taxon>Fungi</taxon>
        <taxon>Fungi incertae sedis</taxon>
        <taxon>Microsporidia</taxon>
        <taxon>Edhazardia</taxon>
    </lineage>
</organism>
<feature type="transmembrane region" description="Helical" evidence="1">
    <location>
        <begin position="98"/>
        <end position="116"/>
    </location>
</feature>
<comment type="caution">
    <text evidence="2">The sequence shown here is derived from an EMBL/GenBank/DDBJ whole genome shotgun (WGS) entry which is preliminary data.</text>
</comment>
<reference evidence="2 3" key="1">
    <citation type="submission" date="2011-08" db="EMBL/GenBank/DDBJ databases">
        <authorList>
            <person name="Liu Z.J."/>
            <person name="Shi F.L."/>
            <person name="Lu J.Q."/>
            <person name="Li M."/>
            <person name="Wang Z.L."/>
        </authorList>
    </citation>
    <scope>NUCLEOTIDE SEQUENCE [LARGE SCALE GENOMIC DNA]</scope>
    <source>
        <strain evidence="2 3">USNM 41457</strain>
    </source>
</reference>
<evidence type="ECO:0000256" key="1">
    <source>
        <dbReference type="SAM" id="Phobius"/>
    </source>
</evidence>
<accession>J9D9U9</accession>
<gene>
    <name evidence="2" type="ORF">EDEG_04216</name>
</gene>
<evidence type="ECO:0000313" key="3">
    <source>
        <dbReference type="Proteomes" id="UP000003163"/>
    </source>
</evidence>
<name>J9D9U9_EDHAE</name>
<dbReference type="EMBL" id="AFBI03000896">
    <property type="protein sequence ID" value="EJW04531.1"/>
    <property type="molecule type" value="Genomic_DNA"/>
</dbReference>
<feature type="transmembrane region" description="Helical" evidence="1">
    <location>
        <begin position="67"/>
        <end position="86"/>
    </location>
</feature>
<keyword evidence="3" id="KW-1185">Reference proteome</keyword>
<feature type="transmembrane region" description="Helical" evidence="1">
    <location>
        <begin position="39"/>
        <end position="61"/>
    </location>
</feature>
<dbReference type="AlphaFoldDB" id="J9D9U9"/>
<keyword evidence="1" id="KW-0812">Transmembrane</keyword>
<dbReference type="InParanoid" id="J9D9U9"/>
<dbReference type="HOGENOM" id="CLU_2073105_0_0_1"/>
<reference evidence="3" key="2">
    <citation type="submission" date="2015-07" db="EMBL/GenBank/DDBJ databases">
        <title>Contrasting host-pathogen interactions and genome evolution in two generalist and specialist microsporidian pathogens of mosquitoes.</title>
        <authorList>
            <consortium name="The Broad Institute Genomics Platform"/>
            <consortium name="The Broad Institute Genome Sequencing Center for Infectious Disease"/>
            <person name="Cuomo C.A."/>
            <person name="Sanscrainte N.D."/>
            <person name="Goldberg J.M."/>
            <person name="Heiman D."/>
            <person name="Young S."/>
            <person name="Zeng Q."/>
            <person name="Becnel J.J."/>
            <person name="Birren B.W."/>
        </authorList>
    </citation>
    <scope>NUCLEOTIDE SEQUENCE [LARGE SCALE GENOMIC DNA]</scope>
    <source>
        <strain evidence="3">USNM 41457</strain>
    </source>
</reference>
<evidence type="ECO:0000313" key="2">
    <source>
        <dbReference type="EMBL" id="EJW04531.1"/>
    </source>
</evidence>